<feature type="transmembrane region" description="Helical" evidence="2">
    <location>
        <begin position="298"/>
        <end position="318"/>
    </location>
</feature>
<name>A0A5Q3QDY3_9PSEU</name>
<evidence type="ECO:0000256" key="1">
    <source>
        <dbReference type="SAM" id="MobiDB-lite"/>
    </source>
</evidence>
<accession>A0A5Q3QDY3</accession>
<keyword evidence="2" id="KW-0812">Transmembrane</keyword>
<feature type="compositionally biased region" description="Basic residues" evidence="1">
    <location>
        <begin position="1"/>
        <end position="24"/>
    </location>
</feature>
<dbReference type="KEGG" id="sace:GIY23_19620"/>
<dbReference type="AlphaFoldDB" id="A0A5Q3QDY3"/>
<feature type="compositionally biased region" description="Low complexity" evidence="1">
    <location>
        <begin position="25"/>
        <end position="38"/>
    </location>
</feature>
<feature type="transmembrane region" description="Helical" evidence="2">
    <location>
        <begin position="145"/>
        <end position="161"/>
    </location>
</feature>
<dbReference type="PANTHER" id="PTHR34821:SF2">
    <property type="entry name" value="INNER MEMBRANE PROTEIN YDCZ"/>
    <property type="match status" value="1"/>
</dbReference>
<keyword evidence="2" id="KW-0472">Membrane</keyword>
<feature type="transmembrane region" description="Helical" evidence="2">
    <location>
        <begin position="167"/>
        <end position="190"/>
    </location>
</feature>
<gene>
    <name evidence="3" type="ORF">GIY23_19620</name>
</gene>
<feature type="transmembrane region" description="Helical" evidence="2">
    <location>
        <begin position="268"/>
        <end position="286"/>
    </location>
</feature>
<evidence type="ECO:0000313" key="3">
    <source>
        <dbReference type="EMBL" id="QGK71424.1"/>
    </source>
</evidence>
<feature type="transmembrane region" description="Helical" evidence="2">
    <location>
        <begin position="325"/>
        <end position="345"/>
    </location>
</feature>
<dbReference type="PANTHER" id="PTHR34821">
    <property type="entry name" value="INNER MEMBRANE PROTEIN YDCZ"/>
    <property type="match status" value="1"/>
</dbReference>
<keyword evidence="4" id="KW-1185">Reference proteome</keyword>
<reference evidence="4" key="1">
    <citation type="submission" date="2019-11" db="EMBL/GenBank/DDBJ databases">
        <title>The complete genome sequence of Saccharopolyspora sp. E2A.</title>
        <authorList>
            <person name="Zhang G."/>
        </authorList>
    </citation>
    <scope>NUCLEOTIDE SEQUENCE [LARGE SCALE GENOMIC DNA]</scope>
    <source>
        <strain evidence="4">E2A</strain>
    </source>
</reference>
<dbReference type="GO" id="GO:0005886">
    <property type="term" value="C:plasma membrane"/>
    <property type="evidence" value="ECO:0007669"/>
    <property type="project" value="TreeGrafter"/>
</dbReference>
<feature type="transmembrane region" description="Helical" evidence="2">
    <location>
        <begin position="103"/>
        <end position="124"/>
    </location>
</feature>
<feature type="transmembrane region" description="Helical" evidence="2">
    <location>
        <begin position="73"/>
        <end position="91"/>
    </location>
</feature>
<dbReference type="InterPro" id="IPR006750">
    <property type="entry name" value="YdcZ"/>
</dbReference>
<feature type="transmembrane region" description="Helical" evidence="2">
    <location>
        <begin position="230"/>
        <end position="247"/>
    </location>
</feature>
<proteinExistence type="predicted"/>
<dbReference type="EMBL" id="CP045929">
    <property type="protein sequence ID" value="QGK71424.1"/>
    <property type="molecule type" value="Genomic_DNA"/>
</dbReference>
<dbReference type="Pfam" id="PF04657">
    <property type="entry name" value="DMT_YdcZ"/>
    <property type="match status" value="2"/>
</dbReference>
<dbReference type="Proteomes" id="UP000371041">
    <property type="component" value="Chromosome"/>
</dbReference>
<keyword evidence="2" id="KW-1133">Transmembrane helix</keyword>
<feature type="transmembrane region" description="Helical" evidence="2">
    <location>
        <begin position="351"/>
        <end position="372"/>
    </location>
</feature>
<feature type="transmembrane region" description="Helical" evidence="2">
    <location>
        <begin position="202"/>
        <end position="224"/>
    </location>
</feature>
<feature type="region of interest" description="Disordered" evidence="1">
    <location>
        <begin position="1"/>
        <end position="67"/>
    </location>
</feature>
<organism evidence="3 4">
    <name type="scientific">Allosaccharopolyspora coralli</name>
    <dbReference type="NCBI Taxonomy" id="2665642"/>
    <lineage>
        <taxon>Bacteria</taxon>
        <taxon>Bacillati</taxon>
        <taxon>Actinomycetota</taxon>
        <taxon>Actinomycetes</taxon>
        <taxon>Pseudonocardiales</taxon>
        <taxon>Pseudonocardiaceae</taxon>
        <taxon>Allosaccharopolyspora</taxon>
    </lineage>
</organism>
<protein>
    <submittedName>
        <fullName evidence="3">EamA-like transporter family protein</fullName>
    </submittedName>
</protein>
<sequence>MAGQRRARCRRRDGRAVRAVRRAARTAAPQRSSQQRSSQPHDLAGRARAGAHCHPVTSPADTTQQKTPVRRTLGLVGAAGCGLILAIQSRINGTLGTRLGDGLAAAVVSFSAGLIVLIVLSLAMPSARAGMRRLVTEVREPGGGLRPWHCLGGVCGGFLVFTQSSTVGMLGVALFTVGVVAGQVTSGLVVDRFGLGPGGPRTVTVTRFAGAGLAIVSVVIAVSAELDGGRASWLVLLPALAGVGIAWQQAVNGRVRYTAGSTVSATTVNFAVGTAALVLAFGAHLATGATPNPLPGEWWLYVGGPIGIFVIGGAVVFVRYTGVLLLSMAMIAGQLSGALLLDLLLPAPGTVVHTSTLVGIGLTFLAVVVAVLPEPTRTGTGTSAGSLRG</sequence>
<evidence type="ECO:0000313" key="4">
    <source>
        <dbReference type="Proteomes" id="UP000371041"/>
    </source>
</evidence>
<evidence type="ECO:0000256" key="2">
    <source>
        <dbReference type="SAM" id="Phobius"/>
    </source>
</evidence>